<dbReference type="OMA" id="EWDANGI"/>
<dbReference type="GO" id="GO:0000287">
    <property type="term" value="F:magnesium ion binding"/>
    <property type="evidence" value="ECO:0007669"/>
    <property type="project" value="InterPro"/>
</dbReference>
<dbReference type="PANTHER" id="PTHR20371">
    <property type="entry name" value="ENOLASE-PHOSPHATASE E1"/>
    <property type="match status" value="1"/>
</dbReference>
<dbReference type="InterPro" id="IPR036412">
    <property type="entry name" value="HAD-like_sf"/>
</dbReference>
<dbReference type="Gene3D" id="1.10.720.60">
    <property type="match status" value="1"/>
</dbReference>
<keyword evidence="2" id="KW-0378">Hydrolase</keyword>
<dbReference type="PANTHER" id="PTHR20371:SF1">
    <property type="entry name" value="ENOLASE-PHOSPHATASE E1"/>
    <property type="match status" value="1"/>
</dbReference>
<dbReference type="RefSeq" id="XP_013022430.1">
    <property type="nucleotide sequence ID" value="XM_013166976.1"/>
</dbReference>
<dbReference type="AlphaFoldDB" id="S9W3N0"/>
<dbReference type="OrthoDB" id="272500at2759"/>
<dbReference type="GeneID" id="25036197"/>
<evidence type="ECO:0000313" key="5">
    <source>
        <dbReference type="Proteomes" id="UP000015464"/>
    </source>
</evidence>
<name>S9W3N0_SCHCR</name>
<accession>S9W3N0</accession>
<dbReference type="SFLD" id="SFLDG01133">
    <property type="entry name" value="C1.5.4:_Enolase-phosphatase_Li"/>
    <property type="match status" value="1"/>
</dbReference>
<dbReference type="InterPro" id="IPR023214">
    <property type="entry name" value="HAD_sf"/>
</dbReference>
<dbReference type="InterPro" id="IPR023943">
    <property type="entry name" value="Enolase-ppase_E1"/>
</dbReference>
<evidence type="ECO:0000256" key="3">
    <source>
        <dbReference type="ARBA" id="ARBA00023167"/>
    </source>
</evidence>
<gene>
    <name evidence="4" type="ORF">SPOG_01871</name>
</gene>
<proteinExistence type="predicted"/>
<dbReference type="SFLD" id="SFLDS00003">
    <property type="entry name" value="Haloacid_Dehalogenase"/>
    <property type="match status" value="1"/>
</dbReference>
<evidence type="ECO:0000313" key="4">
    <source>
        <dbReference type="EMBL" id="EPY52550.1"/>
    </source>
</evidence>
<protein>
    <submittedName>
        <fullName evidence="4">Methionine salvage haloacid dehalogenase-like hydrolase</fullName>
    </submittedName>
</protein>
<organism evidence="4 5">
    <name type="scientific">Schizosaccharomyces cryophilus (strain OY26 / ATCC MYA-4695 / CBS 11777 / NBRC 106824 / NRRL Y48691)</name>
    <name type="common">Fission yeast</name>
    <dbReference type="NCBI Taxonomy" id="653667"/>
    <lineage>
        <taxon>Eukaryota</taxon>
        <taxon>Fungi</taxon>
        <taxon>Dikarya</taxon>
        <taxon>Ascomycota</taxon>
        <taxon>Taphrinomycotina</taxon>
        <taxon>Schizosaccharomycetes</taxon>
        <taxon>Schizosaccharomycetales</taxon>
        <taxon>Schizosaccharomycetaceae</taxon>
        <taxon>Schizosaccharomyces</taxon>
    </lineage>
</organism>
<dbReference type="Proteomes" id="UP000015464">
    <property type="component" value="Unassembled WGS sequence"/>
</dbReference>
<keyword evidence="3" id="KW-0486">Methionine biosynthesis</keyword>
<keyword evidence="1" id="KW-0028">Amino-acid biosynthesis</keyword>
<dbReference type="Gene3D" id="3.40.50.1000">
    <property type="entry name" value="HAD superfamily/HAD-like"/>
    <property type="match status" value="1"/>
</dbReference>
<dbReference type="SUPFAM" id="SSF56784">
    <property type="entry name" value="HAD-like"/>
    <property type="match status" value="1"/>
</dbReference>
<dbReference type="EMBL" id="KE546989">
    <property type="protein sequence ID" value="EPY52550.1"/>
    <property type="molecule type" value="Genomic_DNA"/>
</dbReference>
<dbReference type="NCBIfam" id="TIGR01549">
    <property type="entry name" value="HAD-SF-IA-v1"/>
    <property type="match status" value="1"/>
</dbReference>
<dbReference type="GO" id="GO:0043874">
    <property type="term" value="F:acireductone synthase activity"/>
    <property type="evidence" value="ECO:0007669"/>
    <property type="project" value="InterPro"/>
</dbReference>
<sequence>MVKNLLLDIEGTVGSISFVKENLFSYAEKRYKDYVEQNYNSDEHLQALGNSPESALSNIQKLHAEGSKQLHFKHVQGSIWKDGYQKNELVSHLFPDVIPAIERALQSGAKVYIYSSGSVPAQKMYFAHTASGNILSFFSGFYDTNVGLKTESSSYKKIIGDSNPREWLFLSDNIKELQAAQKTGLHVGLVVRPGNDIVSENDGIPVYHSFDYLFTE</sequence>
<dbReference type="eggNOG" id="KOG2630">
    <property type="taxonomic scope" value="Eukaryota"/>
</dbReference>
<dbReference type="HOGENOM" id="CLU_023273_0_0_1"/>
<dbReference type="NCBIfam" id="TIGR01691">
    <property type="entry name" value="enolase-ppase"/>
    <property type="match status" value="1"/>
</dbReference>
<dbReference type="GO" id="GO:0019509">
    <property type="term" value="P:L-methionine salvage from methylthioadenosine"/>
    <property type="evidence" value="ECO:0007669"/>
    <property type="project" value="InterPro"/>
</dbReference>
<reference evidence="4 5" key="1">
    <citation type="journal article" date="2011" name="Science">
        <title>Comparative functional genomics of the fission yeasts.</title>
        <authorList>
            <person name="Rhind N."/>
            <person name="Chen Z."/>
            <person name="Yassour M."/>
            <person name="Thompson D.A."/>
            <person name="Haas B.J."/>
            <person name="Habib N."/>
            <person name="Wapinski I."/>
            <person name="Roy S."/>
            <person name="Lin M.F."/>
            <person name="Heiman D.I."/>
            <person name="Young S.K."/>
            <person name="Furuya K."/>
            <person name="Guo Y."/>
            <person name="Pidoux A."/>
            <person name="Chen H.M."/>
            <person name="Robbertse B."/>
            <person name="Goldberg J.M."/>
            <person name="Aoki K."/>
            <person name="Bayne E.H."/>
            <person name="Berlin A.M."/>
            <person name="Desjardins C.A."/>
            <person name="Dobbs E."/>
            <person name="Dukaj L."/>
            <person name="Fan L."/>
            <person name="FitzGerald M.G."/>
            <person name="French C."/>
            <person name="Gujja S."/>
            <person name="Hansen K."/>
            <person name="Keifenheim D."/>
            <person name="Levin J.Z."/>
            <person name="Mosher R.A."/>
            <person name="Mueller C.A."/>
            <person name="Pfiffner J."/>
            <person name="Priest M."/>
            <person name="Russ C."/>
            <person name="Smialowska A."/>
            <person name="Swoboda P."/>
            <person name="Sykes S.M."/>
            <person name="Vaughn M."/>
            <person name="Vengrova S."/>
            <person name="Yoder R."/>
            <person name="Zeng Q."/>
            <person name="Allshire R."/>
            <person name="Baulcombe D."/>
            <person name="Birren B.W."/>
            <person name="Brown W."/>
            <person name="Ekwall K."/>
            <person name="Kellis M."/>
            <person name="Leatherwood J."/>
            <person name="Levin H."/>
            <person name="Margalit H."/>
            <person name="Martienssen R."/>
            <person name="Nieduszynski C.A."/>
            <person name="Spatafora J.W."/>
            <person name="Friedman N."/>
            <person name="Dalgaard J.Z."/>
            <person name="Baumann P."/>
            <person name="Niki H."/>
            <person name="Regev A."/>
            <person name="Nusbaum C."/>
        </authorList>
    </citation>
    <scope>NUCLEOTIDE SEQUENCE [LARGE SCALE GENOMIC DNA]</scope>
    <source>
        <strain evidence="5">OY26 / ATCC MYA-4695 / CBS 11777 / NBRC 106824 / NRRL Y48691</strain>
    </source>
</reference>
<keyword evidence="5" id="KW-1185">Reference proteome</keyword>
<evidence type="ECO:0000256" key="2">
    <source>
        <dbReference type="ARBA" id="ARBA00022801"/>
    </source>
</evidence>
<dbReference type="Pfam" id="PF00702">
    <property type="entry name" value="Hydrolase"/>
    <property type="match status" value="1"/>
</dbReference>
<dbReference type="STRING" id="653667.S9W3N0"/>
<dbReference type="CDD" id="cd01629">
    <property type="entry name" value="HAD_EP"/>
    <property type="match status" value="1"/>
</dbReference>
<evidence type="ECO:0000256" key="1">
    <source>
        <dbReference type="ARBA" id="ARBA00022605"/>
    </source>
</evidence>
<dbReference type="InterPro" id="IPR006439">
    <property type="entry name" value="HAD-SF_hydro_IA"/>
</dbReference>
<dbReference type="SFLD" id="SFLDG01129">
    <property type="entry name" value="C1.5:_HAD__Beta-PGM__Phosphata"/>
    <property type="match status" value="1"/>
</dbReference>